<gene>
    <name evidence="3" type="ORF">H3N35_24465</name>
</gene>
<evidence type="ECO:0000256" key="2">
    <source>
        <dbReference type="SAM" id="MobiDB-lite"/>
    </source>
</evidence>
<dbReference type="Proteomes" id="UP001215231">
    <property type="component" value="Chromosome"/>
</dbReference>
<dbReference type="EMBL" id="CP059693">
    <property type="protein sequence ID" value="WDE11337.1"/>
    <property type="molecule type" value="Genomic_DNA"/>
</dbReference>
<proteinExistence type="predicted"/>
<evidence type="ECO:0000256" key="1">
    <source>
        <dbReference type="SAM" id="Coils"/>
    </source>
</evidence>
<dbReference type="CDD" id="cd19958">
    <property type="entry name" value="pyocin_knob"/>
    <property type="match status" value="1"/>
</dbReference>
<organism evidence="3 4">
    <name type="scientific">Thalassomonas haliotis</name>
    <dbReference type="NCBI Taxonomy" id="485448"/>
    <lineage>
        <taxon>Bacteria</taxon>
        <taxon>Pseudomonadati</taxon>
        <taxon>Pseudomonadota</taxon>
        <taxon>Gammaproteobacteria</taxon>
        <taxon>Alteromonadales</taxon>
        <taxon>Colwelliaceae</taxon>
        <taxon>Thalassomonas</taxon>
    </lineage>
</organism>
<dbReference type="RefSeq" id="WP_274051491.1">
    <property type="nucleotide sequence ID" value="NZ_CP059693.1"/>
</dbReference>
<protein>
    <submittedName>
        <fullName evidence="3">Uncharacterized protein</fullName>
    </submittedName>
</protein>
<feature type="coiled-coil region" evidence="1">
    <location>
        <begin position="321"/>
        <end position="362"/>
    </location>
</feature>
<reference evidence="3 4" key="1">
    <citation type="journal article" date="2022" name="Mar. Drugs">
        <title>Bioassay-Guided Fractionation Leads to the Detection of Cholic Acid Generated by the Rare Thalassomonas sp.</title>
        <authorList>
            <person name="Pheiffer F."/>
            <person name="Schneider Y.K."/>
            <person name="Hansen E.H."/>
            <person name="Andersen J.H."/>
            <person name="Isaksson J."/>
            <person name="Busche T."/>
            <person name="R C."/>
            <person name="Kalinowski J."/>
            <person name="Zyl L.V."/>
            <person name="Trindade M."/>
        </authorList>
    </citation>
    <scope>NUCLEOTIDE SEQUENCE [LARGE SCALE GENOMIC DNA]</scope>
    <source>
        <strain evidence="3 4">A5K-61T</strain>
    </source>
</reference>
<feature type="compositionally biased region" description="Low complexity" evidence="2">
    <location>
        <begin position="211"/>
        <end position="226"/>
    </location>
</feature>
<name>A0ABY7VFB5_9GAMM</name>
<keyword evidence="4" id="KW-1185">Reference proteome</keyword>
<feature type="compositionally biased region" description="Polar residues" evidence="2">
    <location>
        <begin position="195"/>
        <end position="206"/>
    </location>
</feature>
<evidence type="ECO:0000313" key="4">
    <source>
        <dbReference type="Proteomes" id="UP001215231"/>
    </source>
</evidence>
<accession>A0ABY7VFB5</accession>
<sequence>MALNQIKLLKSPAVSVTKGSPLVTLTGSINAGYVANGTAIWIGNHQLVEAKSGTSVDGSGNSTITLLEPWPHDDVVSEPLAALNSTEGLGEAIRGARSISDTTLMMLEKFEQLVNSAEASIDIEINGELVPQVPYGYLAQKVQALIDLGDGAVDTLVGLQTGVANLQGTVDTIQADLDGAKNAAAVSAAAAKVSETNAETSETNSKGSEDASAASAAAALASESAAGVSETNAETKAGEANASQLAAKSSEIKAKTSEINAKASETNSKNSETNSALSASDALASKTAAASSTAAAAASATSAAGNAELTAADVLASQAEVVKSQQAVADARQEVLNAKAEVEKAKGEVINAQQEVINAADQVSLAQAQVSQANSAKLAAEIARAGAESAEGNVNNGIALAQQYANHPVDTLIPGTSEYSAFHWQSKTKQLADGTAPDSFKLGGIEAGDYYHVNNKPSPADVGALSQESLTSADLGYIADLNEISDKTVFCSLSGNYLNSPLGDRSVLTGQLMVMKRKLSGGFAVYQQLMASDRIWWRRGNGSPLAWSEWAEFYTQANKPTVSDIGAAPSGEYLVKGADLSGTADLNVYTSTGIYHQNSNSGAATGSHYPTDVAGMLTVMSDGYMTYQTYHTYDGSGKYQRTRYNNSWHPWDQVYDSGNKPTPAELNAYSQAEVDAKVDSLKNQVDAQADNTTRSIIAQVNPLIASFL</sequence>
<evidence type="ECO:0000313" key="3">
    <source>
        <dbReference type="EMBL" id="WDE11337.1"/>
    </source>
</evidence>
<feature type="region of interest" description="Disordered" evidence="2">
    <location>
        <begin position="192"/>
        <end position="251"/>
    </location>
</feature>
<keyword evidence="1" id="KW-0175">Coiled coil</keyword>